<dbReference type="SUPFAM" id="SSF49503">
    <property type="entry name" value="Cupredoxins"/>
    <property type="match status" value="1"/>
</dbReference>
<organism evidence="7 8">
    <name type="scientific">Acaulospora morrowiae</name>
    <dbReference type="NCBI Taxonomy" id="94023"/>
    <lineage>
        <taxon>Eukaryota</taxon>
        <taxon>Fungi</taxon>
        <taxon>Fungi incertae sedis</taxon>
        <taxon>Mucoromycota</taxon>
        <taxon>Glomeromycotina</taxon>
        <taxon>Glomeromycetes</taxon>
        <taxon>Diversisporales</taxon>
        <taxon>Acaulosporaceae</taxon>
        <taxon>Acaulospora</taxon>
    </lineage>
</organism>
<reference evidence="7" key="1">
    <citation type="submission" date="2021-06" db="EMBL/GenBank/DDBJ databases">
        <authorList>
            <person name="Kallberg Y."/>
            <person name="Tangrot J."/>
            <person name="Rosling A."/>
        </authorList>
    </citation>
    <scope>NUCLEOTIDE SEQUENCE</scope>
    <source>
        <strain evidence="7">CL551</strain>
    </source>
</reference>
<dbReference type="GO" id="GO:0005507">
    <property type="term" value="F:copper ion binding"/>
    <property type="evidence" value="ECO:0007669"/>
    <property type="project" value="InterPro"/>
</dbReference>
<dbReference type="OrthoDB" id="2121828at2759"/>
<feature type="signal peptide" evidence="5">
    <location>
        <begin position="1"/>
        <end position="20"/>
    </location>
</feature>
<gene>
    <name evidence="7" type="ORF">AMORRO_LOCUS11994</name>
</gene>
<evidence type="ECO:0000259" key="6">
    <source>
        <dbReference type="Pfam" id="PF07732"/>
    </source>
</evidence>
<dbReference type="Gene3D" id="2.60.40.420">
    <property type="entry name" value="Cupredoxins - blue copper proteins"/>
    <property type="match status" value="1"/>
</dbReference>
<dbReference type="Pfam" id="PF07732">
    <property type="entry name" value="Cu-oxidase_3"/>
    <property type="match status" value="1"/>
</dbReference>
<feature type="domain" description="Plastocyanin-like" evidence="6">
    <location>
        <begin position="59"/>
        <end position="158"/>
    </location>
</feature>
<proteinExistence type="inferred from homology"/>
<protein>
    <submittedName>
        <fullName evidence="7">14016_t:CDS:1</fullName>
    </submittedName>
</protein>
<dbReference type="InterPro" id="IPR008972">
    <property type="entry name" value="Cupredoxin"/>
</dbReference>
<evidence type="ECO:0000313" key="8">
    <source>
        <dbReference type="Proteomes" id="UP000789342"/>
    </source>
</evidence>
<keyword evidence="8" id="KW-1185">Reference proteome</keyword>
<name>A0A9N9HNY6_9GLOM</name>
<keyword evidence="3" id="KW-0560">Oxidoreductase</keyword>
<dbReference type="PANTHER" id="PTHR11709">
    <property type="entry name" value="MULTI-COPPER OXIDASE"/>
    <property type="match status" value="1"/>
</dbReference>
<dbReference type="PANTHER" id="PTHR11709:SF394">
    <property type="entry name" value="FI03373P-RELATED"/>
    <property type="match status" value="1"/>
</dbReference>
<dbReference type="AlphaFoldDB" id="A0A9N9HNY6"/>
<evidence type="ECO:0000256" key="1">
    <source>
        <dbReference type="ARBA" id="ARBA00010609"/>
    </source>
</evidence>
<dbReference type="EMBL" id="CAJVPV010016548">
    <property type="protein sequence ID" value="CAG8698705.1"/>
    <property type="molecule type" value="Genomic_DNA"/>
</dbReference>
<evidence type="ECO:0000256" key="4">
    <source>
        <dbReference type="ARBA" id="ARBA00023008"/>
    </source>
</evidence>
<feature type="non-terminal residue" evidence="7">
    <location>
        <position position="160"/>
    </location>
</feature>
<keyword evidence="5" id="KW-0732">Signal</keyword>
<dbReference type="InterPro" id="IPR045087">
    <property type="entry name" value="Cu-oxidase_fam"/>
</dbReference>
<dbReference type="InterPro" id="IPR011707">
    <property type="entry name" value="Cu-oxidase-like_N"/>
</dbReference>
<accession>A0A9N9HNY6</accession>
<sequence length="160" mass="18325">MRSKLIFLFWGLIFIDVASPLEKKNDTLFQTDIFEAFTALSEYPKNITRNYTFELMRVDLAPDGVVRPVWAVNGQYPGPMIRANIGDKFNITVKNHFGDPTAIHWHGIDQKGTNWFDGVPGTTQCPIPNGVNFSYIFNLNQSGTYWYHSHFFSQLVDGTR</sequence>
<feature type="chain" id="PRO_5040428195" evidence="5">
    <location>
        <begin position="21"/>
        <end position="160"/>
    </location>
</feature>
<evidence type="ECO:0000256" key="2">
    <source>
        <dbReference type="ARBA" id="ARBA00022723"/>
    </source>
</evidence>
<keyword evidence="2" id="KW-0479">Metal-binding</keyword>
<keyword evidence="4" id="KW-0186">Copper</keyword>
<dbReference type="GO" id="GO:0016491">
    <property type="term" value="F:oxidoreductase activity"/>
    <property type="evidence" value="ECO:0007669"/>
    <property type="project" value="UniProtKB-KW"/>
</dbReference>
<evidence type="ECO:0000256" key="3">
    <source>
        <dbReference type="ARBA" id="ARBA00023002"/>
    </source>
</evidence>
<evidence type="ECO:0000313" key="7">
    <source>
        <dbReference type="EMBL" id="CAG8698705.1"/>
    </source>
</evidence>
<dbReference type="Proteomes" id="UP000789342">
    <property type="component" value="Unassembled WGS sequence"/>
</dbReference>
<comment type="similarity">
    <text evidence="1">Belongs to the multicopper oxidase family.</text>
</comment>
<comment type="caution">
    <text evidence="7">The sequence shown here is derived from an EMBL/GenBank/DDBJ whole genome shotgun (WGS) entry which is preliminary data.</text>
</comment>
<evidence type="ECO:0000256" key="5">
    <source>
        <dbReference type="SAM" id="SignalP"/>
    </source>
</evidence>